<dbReference type="InterPro" id="IPR000195">
    <property type="entry name" value="Rab-GAP-TBC_dom"/>
</dbReference>
<accession>A0A183DLV6</accession>
<dbReference type="AlphaFoldDB" id="A0A183DLV6"/>
<dbReference type="Pfam" id="PF00566">
    <property type="entry name" value="RabGAP-TBC"/>
    <property type="match status" value="1"/>
</dbReference>
<reference evidence="2" key="1">
    <citation type="submission" date="2016-06" db="UniProtKB">
        <authorList>
            <consortium name="WormBaseParasite"/>
        </authorList>
    </citation>
    <scope>IDENTIFICATION</scope>
</reference>
<dbReference type="InterPro" id="IPR035969">
    <property type="entry name" value="Rab-GAP_TBC_sf"/>
</dbReference>
<sequence>LAREHIQIVEADSFWCVTALLDTIQDNYTFAQPGIQRKVHQLQHLLSRVDSMLLDNATF</sequence>
<feature type="domain" description="Rab-GAP TBC" evidence="1">
    <location>
        <begin position="9"/>
        <end position="53"/>
    </location>
</feature>
<evidence type="ECO:0000259" key="1">
    <source>
        <dbReference type="Pfam" id="PF00566"/>
    </source>
</evidence>
<organism evidence="2">
    <name type="scientific">Gongylonema pulchrum</name>
    <dbReference type="NCBI Taxonomy" id="637853"/>
    <lineage>
        <taxon>Eukaryota</taxon>
        <taxon>Metazoa</taxon>
        <taxon>Ecdysozoa</taxon>
        <taxon>Nematoda</taxon>
        <taxon>Chromadorea</taxon>
        <taxon>Rhabditida</taxon>
        <taxon>Spirurina</taxon>
        <taxon>Spiruromorpha</taxon>
        <taxon>Spiruroidea</taxon>
        <taxon>Gongylonematidae</taxon>
        <taxon>Gongylonema</taxon>
    </lineage>
</organism>
<proteinExistence type="predicted"/>
<dbReference type="WBParaSite" id="GPUH_0000970801-mRNA-1">
    <property type="protein sequence ID" value="GPUH_0000970801-mRNA-1"/>
    <property type="gene ID" value="GPUH_0000970801"/>
</dbReference>
<dbReference type="SUPFAM" id="SSF47923">
    <property type="entry name" value="Ypt/Rab-GAP domain of gyp1p"/>
    <property type="match status" value="1"/>
</dbReference>
<protein>
    <submittedName>
        <fullName evidence="2">Rab-GAP TBC domain-containing protein</fullName>
    </submittedName>
</protein>
<name>A0A183DLV6_9BILA</name>
<evidence type="ECO:0000313" key="2">
    <source>
        <dbReference type="WBParaSite" id="GPUH_0000970801-mRNA-1"/>
    </source>
</evidence>